<dbReference type="EMBL" id="FMCT01000006">
    <property type="protein sequence ID" value="SCF23499.1"/>
    <property type="molecule type" value="Genomic_DNA"/>
</dbReference>
<dbReference type="AlphaFoldDB" id="A0A1C4YRW9"/>
<keyword evidence="2" id="KW-0378">Hydrolase</keyword>
<accession>A0A1C4YRW9</accession>
<dbReference type="Proteomes" id="UP000183585">
    <property type="component" value="Unassembled WGS sequence"/>
</dbReference>
<feature type="domain" description="Beta-lactamase-related" evidence="1">
    <location>
        <begin position="98"/>
        <end position="410"/>
    </location>
</feature>
<keyword evidence="2" id="KW-0645">Protease</keyword>
<dbReference type="GO" id="GO:0004180">
    <property type="term" value="F:carboxypeptidase activity"/>
    <property type="evidence" value="ECO:0007669"/>
    <property type="project" value="UniProtKB-KW"/>
</dbReference>
<organism evidence="2 3">
    <name type="scientific">Micromonospora carbonacea</name>
    <dbReference type="NCBI Taxonomy" id="47853"/>
    <lineage>
        <taxon>Bacteria</taxon>
        <taxon>Bacillati</taxon>
        <taxon>Actinomycetota</taxon>
        <taxon>Actinomycetes</taxon>
        <taxon>Micromonosporales</taxon>
        <taxon>Micromonosporaceae</taxon>
        <taxon>Micromonospora</taxon>
    </lineage>
</organism>
<gene>
    <name evidence="2" type="ORF">GA0070563_106384</name>
</gene>
<keyword evidence="3" id="KW-1185">Reference proteome</keyword>
<dbReference type="InterPro" id="IPR050491">
    <property type="entry name" value="AmpC-like"/>
</dbReference>
<name>A0A1C4YRW9_9ACTN</name>
<dbReference type="PANTHER" id="PTHR46825">
    <property type="entry name" value="D-ALANYL-D-ALANINE-CARBOXYPEPTIDASE/ENDOPEPTIDASE AMPH"/>
    <property type="match status" value="1"/>
</dbReference>
<sequence length="449" mass="47067">MGGGVPWTTVGQWAAMTRPGKVDMLECMTTTRRTTPKQSRLMRATAILATAAAVLAAPGVATAGADERPVASTAARPGGDAVLEDVARRMLAVGPPGYAARIGDGHRVTRTAAGLADIATGRRMSARDQFEAGSNTKTFTAVLALQLVDRGQLKLDAPVSRYLPGVVPNGRNVTVRMLLNHTSGLFSYTGDEAFMAGLASDPQRVWTPRELLAVAFAHEPNFAPGAGWSYSNTNYTLLGMIIEKLTGKGLPELVRQRIAAPLGLRHTYFADPRAVHTGPGYAHGYGVKLAGPQPGYVDTATWPIGGWGGAAGAVISTTDDLARFFSAVLRGELFSAAQLRQMTTTVELPADFPMKGGYGLGLIRLDSACGTVWGHGGDTLGHHSIALATADGRRTVVSVANAEPFDAEPNAGWDRYYTVAMAATDASVCAMLGEPVPASVLKDLHSVAG</sequence>
<evidence type="ECO:0000259" key="1">
    <source>
        <dbReference type="Pfam" id="PF00144"/>
    </source>
</evidence>
<dbReference type="Gene3D" id="3.40.710.10">
    <property type="entry name" value="DD-peptidase/beta-lactamase superfamily"/>
    <property type="match status" value="1"/>
</dbReference>
<evidence type="ECO:0000313" key="3">
    <source>
        <dbReference type="Proteomes" id="UP000183585"/>
    </source>
</evidence>
<dbReference type="InterPro" id="IPR001466">
    <property type="entry name" value="Beta-lactam-related"/>
</dbReference>
<keyword evidence="2" id="KW-0121">Carboxypeptidase</keyword>
<evidence type="ECO:0000313" key="2">
    <source>
        <dbReference type="EMBL" id="SCF23499.1"/>
    </source>
</evidence>
<dbReference type="InterPro" id="IPR012338">
    <property type="entry name" value="Beta-lactam/transpept-like"/>
</dbReference>
<dbReference type="Pfam" id="PF00144">
    <property type="entry name" value="Beta-lactamase"/>
    <property type="match status" value="1"/>
</dbReference>
<reference evidence="3" key="1">
    <citation type="submission" date="2016-06" db="EMBL/GenBank/DDBJ databases">
        <authorList>
            <person name="Varghese N."/>
            <person name="Submissions Spin"/>
        </authorList>
    </citation>
    <scope>NUCLEOTIDE SEQUENCE [LARGE SCALE GENOMIC DNA]</scope>
    <source>
        <strain evidence="3">DSM 43168</strain>
    </source>
</reference>
<protein>
    <submittedName>
        <fullName evidence="2">D-alanyl-D-alanine carboxypeptidase</fullName>
    </submittedName>
</protein>
<dbReference type="SUPFAM" id="SSF56601">
    <property type="entry name" value="beta-lactamase/transpeptidase-like"/>
    <property type="match status" value="1"/>
</dbReference>
<dbReference type="STRING" id="47853.TK50_03935"/>
<dbReference type="PANTHER" id="PTHR46825:SF7">
    <property type="entry name" value="D-ALANYL-D-ALANINE CARBOXYPEPTIDASE"/>
    <property type="match status" value="1"/>
</dbReference>
<proteinExistence type="predicted"/>